<feature type="transmembrane region" description="Helical" evidence="2">
    <location>
        <begin position="53"/>
        <end position="73"/>
    </location>
</feature>
<dbReference type="InterPro" id="IPR011044">
    <property type="entry name" value="Quino_amine_DH_bsu"/>
</dbReference>
<feature type="transmembrane region" description="Helical" evidence="2">
    <location>
        <begin position="159"/>
        <end position="178"/>
    </location>
</feature>
<sequence>MTNKDTPALDALETMTLVATAVAFAVTVALLDLPSVYESNPVTDAILSVSTEAAAAAAFLGVVWAFTVLRALAPGNKATVVAAGVCGVSAAAFSLADAARNVFITTKFDLTHVVLANIDPVAAALVVLCVLWPVRRELTNTARRAATAPSLDRGQWRSLALTILMITSIIAVVGAAGITAPAAADENGEDDWVDDIEVFVIDDGGDWRMYDDDGDTISEGLHGESAYGNSPWATAIESDMESEVVFFAAQTDRLDPELQAVDLRSGETIWDRGSIFDQPGPKDMVLSDDGDAVFVVDEDEIVYKFDAETGELTWSWGWGERDFEDAPHSLAVDPDTGTLVIASDTELVSIEDGDDPTDEEWRVNHPSEIVGEIDTHPGEVTYLDTTFSDRIVQRDIDTRDTVGSAEMPDDSLVHSTLSASPMHTAIASYGGTDGPAELLIVDRWSLDVEETRELTDEVDDTVFSAGGEKVWVELEGEGVYAYSVNDGSERASIDHADTHAIGVPSAPGEDEYEAPDTGDDEYAGQVLEAHPDDPDLSEIEPGAEVAGADVTIFDEETGDVIDSVETAGDGFFVADLDGAGYYDVEVSVGGETRYDDTEYLDPEADEDWFGVVMEDPELLDTTPENETFDDPAESVELTADVSDDDFPQDTLTVTFHEYESGDPDEDAVIDADLVEEDGEVTVEWDREFERGETYEWYAVVEDDYEYTQTALSDIHWVAVDTHPPEFNEDTASPEGELTASEADDVTVEIDVDDEDFPDDTVDVTFHEYDTGDPDEDPVIGSDSLTEAGTASTDWGVDIEQGDEYSWYAVAEDEHGNTVTTTVFTIYREASPPTIHDDTMTPDGDMIDDAENVTLSVDVSDDDFPDDEVTVQFIRYESGDPDEDPVIGEDTITDDGEVTVEWEDPPENAEWYVYTEDSTELTDISSIAWFDSTGHLEIRDREDGELIDDRDVIVDVTYPGGTDTHTVEDGVLEYSEYGDYDSISVNLKAMDYYEAPLEIRDFSREEVVYLDRGPDWEPDPDPEEDDPEDTADPDDDDDKVVIRFDLHDESGEFPPEDTTLRVFGEDYEGNMSEIHSEEFGSLNRVDAVLDEGERYELRIEGPDESRSLGAFRATQSEPVTIDITDISYEMPDGDAYNIDAETTEIEGEHYIQVQYVDPVDRTEYLDVVVHERGNESDVLHDETVIRPENHTVLIPISEEQAHQQWVVSYDGERDEEISGTIPVGGEHEVELPGGTTLITALVLIGLTFLAALYSGPLAPFGALVLTGAAGVAILFGWLQIHLFFWFVAAAIAVGGVLRASQSSV</sequence>
<feature type="region of interest" description="Disordered" evidence="1">
    <location>
        <begin position="1010"/>
        <end position="1037"/>
    </location>
</feature>
<feature type="transmembrane region" description="Helical" evidence="2">
    <location>
        <begin position="1282"/>
        <end position="1299"/>
    </location>
</feature>
<feature type="transmembrane region" description="Helical" evidence="2">
    <location>
        <begin position="111"/>
        <end position="134"/>
    </location>
</feature>
<reference evidence="4" key="1">
    <citation type="submission" date="2018-02" db="EMBL/GenBank/DDBJ databases">
        <title>Phenotypic and genomic properties of facultatively anaerobic sulfur-reducing natronoarchaea from hypersaline soda lakes.</title>
        <authorList>
            <person name="Sorokin D.Y."/>
            <person name="Kublanov I.V."/>
            <person name="Roman P."/>
            <person name="Sinninghe Damste J.S."/>
            <person name="Golyshin P.N."/>
            <person name="Rojo D."/>
            <person name="Ciordia S."/>
            <person name="Mena M.D.C."/>
            <person name="Ferrer M."/>
            <person name="Messina E."/>
            <person name="Smedile F."/>
            <person name="La Spada G."/>
            <person name="La Cono V."/>
            <person name="Yakimov M.M."/>
        </authorList>
    </citation>
    <scope>NUCLEOTIDE SEQUENCE [LARGE SCALE GENOMIC DNA]</scope>
    <source>
        <strain evidence="4">AArc-Mg</strain>
    </source>
</reference>
<feature type="transmembrane region" description="Helical" evidence="2">
    <location>
        <begin position="1259"/>
        <end position="1276"/>
    </location>
</feature>
<keyword evidence="2" id="KW-0472">Membrane</keyword>
<dbReference type="Proteomes" id="UP000258613">
    <property type="component" value="Chromosome"/>
</dbReference>
<feature type="transmembrane region" description="Helical" evidence="2">
    <location>
        <begin position="12"/>
        <end position="33"/>
    </location>
</feature>
<gene>
    <name evidence="3" type="ORF">AArcMg_0690</name>
</gene>
<dbReference type="SUPFAM" id="SSF50969">
    <property type="entry name" value="YVTN repeat-like/Quinoprotein amine dehydrogenase"/>
    <property type="match status" value="1"/>
</dbReference>
<accession>A0A346PMG7</accession>
<dbReference type="InterPro" id="IPR015943">
    <property type="entry name" value="WD40/YVTN_repeat-like_dom_sf"/>
</dbReference>
<organism evidence="3 4">
    <name type="scientific">Natrarchaeobaculum sulfurireducens</name>
    <dbReference type="NCBI Taxonomy" id="2044521"/>
    <lineage>
        <taxon>Archaea</taxon>
        <taxon>Methanobacteriati</taxon>
        <taxon>Methanobacteriota</taxon>
        <taxon>Stenosarchaea group</taxon>
        <taxon>Halobacteria</taxon>
        <taxon>Halobacteriales</taxon>
        <taxon>Natrialbaceae</taxon>
        <taxon>Natrarchaeobaculum</taxon>
    </lineage>
</organism>
<feature type="region of interest" description="Disordered" evidence="1">
    <location>
        <begin position="491"/>
        <end position="519"/>
    </location>
</feature>
<keyword evidence="4" id="KW-1185">Reference proteome</keyword>
<keyword evidence="2" id="KW-0812">Transmembrane</keyword>
<protein>
    <submittedName>
        <fullName evidence="3">NosD-like periplasmic protein fused to PKD repeat domain</fullName>
    </submittedName>
</protein>
<keyword evidence="2" id="KW-1133">Transmembrane helix</keyword>
<name>A0A346PMG7_9EURY</name>
<dbReference type="Gene3D" id="2.130.10.10">
    <property type="entry name" value="YVTN repeat-like/Quinoprotein amine dehydrogenase"/>
    <property type="match status" value="1"/>
</dbReference>
<evidence type="ECO:0000256" key="1">
    <source>
        <dbReference type="SAM" id="MobiDB-lite"/>
    </source>
</evidence>
<evidence type="ECO:0000256" key="2">
    <source>
        <dbReference type="SAM" id="Phobius"/>
    </source>
</evidence>
<dbReference type="RefSeq" id="WP_154670590.1">
    <property type="nucleotide sequence ID" value="NZ_CP027033.1"/>
</dbReference>
<feature type="compositionally biased region" description="Acidic residues" evidence="1">
    <location>
        <begin position="1015"/>
        <end position="1037"/>
    </location>
</feature>
<dbReference type="KEGG" id="nag:AArcMg_0690"/>
<dbReference type="GeneID" id="42486217"/>
<evidence type="ECO:0000313" key="4">
    <source>
        <dbReference type="Proteomes" id="UP000258613"/>
    </source>
</evidence>
<proteinExistence type="predicted"/>
<dbReference type="OrthoDB" id="145878at2157"/>
<feature type="transmembrane region" description="Helical" evidence="2">
    <location>
        <begin position="80"/>
        <end position="99"/>
    </location>
</feature>
<feature type="compositionally biased region" description="Acidic residues" evidence="1">
    <location>
        <begin position="508"/>
        <end position="519"/>
    </location>
</feature>
<dbReference type="EMBL" id="CP027033">
    <property type="protein sequence ID" value="AXR80712.1"/>
    <property type="molecule type" value="Genomic_DNA"/>
</dbReference>
<feature type="transmembrane region" description="Helical" evidence="2">
    <location>
        <begin position="1230"/>
        <end position="1252"/>
    </location>
</feature>
<evidence type="ECO:0000313" key="3">
    <source>
        <dbReference type="EMBL" id="AXR80712.1"/>
    </source>
</evidence>